<dbReference type="Gene3D" id="1.10.150.170">
    <property type="entry name" value="Putative methyltransferase TM0872, insert domain"/>
    <property type="match status" value="1"/>
</dbReference>
<protein>
    <recommendedName>
        <fullName evidence="6">Ribosomal RNA small subunit methyltransferase H</fullName>
        <ecNumber evidence="6">2.1.1.199</ecNumber>
    </recommendedName>
    <alternativeName>
        <fullName evidence="6">16S rRNA m(4)C1402 methyltransferase</fullName>
    </alternativeName>
    <alternativeName>
        <fullName evidence="6">rRNA (cytosine-N(4)-)-methyltransferase RsmH</fullName>
    </alternativeName>
</protein>
<dbReference type="AlphaFoldDB" id="A0A841L7P9"/>
<dbReference type="Gene3D" id="3.40.50.150">
    <property type="entry name" value="Vaccinia Virus protein VP39"/>
    <property type="match status" value="1"/>
</dbReference>
<feature type="binding site" evidence="6">
    <location>
        <position position="58"/>
    </location>
    <ligand>
        <name>S-adenosyl-L-methionine</name>
        <dbReference type="ChEBI" id="CHEBI:59789"/>
    </ligand>
</feature>
<dbReference type="InterPro" id="IPR029063">
    <property type="entry name" value="SAM-dependent_MTases_sf"/>
</dbReference>
<evidence type="ECO:0000256" key="4">
    <source>
        <dbReference type="ARBA" id="ARBA00022679"/>
    </source>
</evidence>
<keyword evidence="8" id="KW-1185">Reference proteome</keyword>
<dbReference type="RefSeq" id="WP_184198497.1">
    <property type="nucleotide sequence ID" value="NZ_JACIIV010000011.1"/>
</dbReference>
<dbReference type="EC" id="2.1.1.199" evidence="6"/>
<dbReference type="SUPFAM" id="SSF53335">
    <property type="entry name" value="S-adenosyl-L-methionine-dependent methyltransferases"/>
    <property type="match status" value="1"/>
</dbReference>
<evidence type="ECO:0000256" key="2">
    <source>
        <dbReference type="ARBA" id="ARBA00022552"/>
    </source>
</evidence>
<comment type="function">
    <text evidence="6">Specifically methylates the N4 position of cytidine in position 1402 (C1402) of 16S rRNA.</text>
</comment>
<comment type="catalytic activity">
    <reaction evidence="6">
        <text>cytidine(1402) in 16S rRNA + S-adenosyl-L-methionine = N(4)-methylcytidine(1402) in 16S rRNA + S-adenosyl-L-homocysteine + H(+)</text>
        <dbReference type="Rhea" id="RHEA:42928"/>
        <dbReference type="Rhea" id="RHEA-COMP:10286"/>
        <dbReference type="Rhea" id="RHEA-COMP:10287"/>
        <dbReference type="ChEBI" id="CHEBI:15378"/>
        <dbReference type="ChEBI" id="CHEBI:57856"/>
        <dbReference type="ChEBI" id="CHEBI:59789"/>
        <dbReference type="ChEBI" id="CHEBI:74506"/>
        <dbReference type="ChEBI" id="CHEBI:82748"/>
        <dbReference type="EC" id="2.1.1.199"/>
    </reaction>
</comment>
<evidence type="ECO:0000313" key="8">
    <source>
        <dbReference type="Proteomes" id="UP000538147"/>
    </source>
</evidence>
<dbReference type="GO" id="GO:0070475">
    <property type="term" value="P:rRNA base methylation"/>
    <property type="evidence" value="ECO:0007669"/>
    <property type="project" value="UniProtKB-UniRule"/>
</dbReference>
<dbReference type="NCBIfam" id="TIGR00006">
    <property type="entry name" value="16S rRNA (cytosine(1402)-N(4))-methyltransferase RsmH"/>
    <property type="match status" value="1"/>
</dbReference>
<sequence length="334" mass="34612">MSALPHIPVLLAETLAALGLQAGDVYVDATLGAGGYLRAARNAFPDSGPGLAHAYGFDRDPSAIAMAADLAALADVTLIERPFAEMEAGLAAHGVDSVDAIAFDIGVSSMQIDEAARGFSFQADGPLDMRMSQAGPSAADFVNTATEAEIADVLWALGDEPAARRLARAIVNDRPFSRTSELARLCRSVIGGKAVPGRDAATRTFQALRIHVNDELGQLDAGLAAAERLLRPGGRLAVVSFHSAEDRRVKNFLRDRSGAAPAGSRHAPIAADARAPSFARPAKAVRPGAAELAANPRARSATLRAAVRTAAPAWNSTRAEAATIAAKNVSGRVA</sequence>
<feature type="binding site" evidence="6">
    <location>
        <begin position="34"/>
        <end position="36"/>
    </location>
    <ligand>
        <name>S-adenosyl-L-methionine</name>
        <dbReference type="ChEBI" id="CHEBI:59789"/>
    </ligand>
</feature>
<dbReference type="PANTHER" id="PTHR11265:SF0">
    <property type="entry name" value="12S RRNA N4-METHYLCYTIDINE METHYLTRANSFERASE"/>
    <property type="match status" value="1"/>
</dbReference>
<proteinExistence type="inferred from homology"/>
<dbReference type="GO" id="GO:0005737">
    <property type="term" value="C:cytoplasm"/>
    <property type="evidence" value="ECO:0007669"/>
    <property type="project" value="UniProtKB-SubCell"/>
</dbReference>
<feature type="binding site" evidence="6">
    <location>
        <position position="83"/>
    </location>
    <ligand>
        <name>S-adenosyl-L-methionine</name>
        <dbReference type="ChEBI" id="CHEBI:59789"/>
    </ligand>
</feature>
<keyword evidence="4 6" id="KW-0808">Transferase</keyword>
<dbReference type="PIRSF" id="PIRSF004486">
    <property type="entry name" value="MraW"/>
    <property type="match status" value="1"/>
</dbReference>
<dbReference type="EMBL" id="JACIIV010000011">
    <property type="protein sequence ID" value="MBB6227611.1"/>
    <property type="molecule type" value="Genomic_DNA"/>
</dbReference>
<name>A0A841L7P9_9SPHN</name>
<dbReference type="InterPro" id="IPR023397">
    <property type="entry name" value="SAM-dep_MeTrfase_MraW_recog"/>
</dbReference>
<dbReference type="Proteomes" id="UP000538147">
    <property type="component" value="Unassembled WGS sequence"/>
</dbReference>
<gene>
    <name evidence="6" type="primary">rsmH</name>
    <name evidence="7" type="ORF">FHS79_001780</name>
</gene>
<evidence type="ECO:0000256" key="6">
    <source>
        <dbReference type="HAMAP-Rule" id="MF_01007"/>
    </source>
</evidence>
<keyword evidence="6" id="KW-0963">Cytoplasm</keyword>
<organism evidence="7 8">
    <name type="scientific">Polymorphobacter multimanifer</name>
    <dbReference type="NCBI Taxonomy" id="1070431"/>
    <lineage>
        <taxon>Bacteria</taxon>
        <taxon>Pseudomonadati</taxon>
        <taxon>Pseudomonadota</taxon>
        <taxon>Alphaproteobacteria</taxon>
        <taxon>Sphingomonadales</taxon>
        <taxon>Sphingosinicellaceae</taxon>
        <taxon>Polymorphobacter</taxon>
    </lineage>
</organism>
<keyword evidence="3 6" id="KW-0489">Methyltransferase</keyword>
<accession>A0A841L7P9</accession>
<evidence type="ECO:0000256" key="5">
    <source>
        <dbReference type="ARBA" id="ARBA00022691"/>
    </source>
</evidence>
<feature type="binding site" evidence="6">
    <location>
        <position position="104"/>
    </location>
    <ligand>
        <name>S-adenosyl-L-methionine</name>
        <dbReference type="ChEBI" id="CHEBI:59789"/>
    </ligand>
</feature>
<comment type="caution">
    <text evidence="7">The sequence shown here is derived from an EMBL/GenBank/DDBJ whole genome shotgun (WGS) entry which is preliminary data.</text>
</comment>
<keyword evidence="2 6" id="KW-0698">rRNA processing</keyword>
<comment type="subcellular location">
    <subcellularLocation>
        <location evidence="6">Cytoplasm</location>
    </subcellularLocation>
</comment>
<keyword evidence="5 6" id="KW-0949">S-adenosyl-L-methionine</keyword>
<evidence type="ECO:0000256" key="1">
    <source>
        <dbReference type="ARBA" id="ARBA00010396"/>
    </source>
</evidence>
<dbReference type="SUPFAM" id="SSF81799">
    <property type="entry name" value="Putative methyltransferase TM0872, insert domain"/>
    <property type="match status" value="1"/>
</dbReference>
<reference evidence="7 8" key="1">
    <citation type="submission" date="2020-08" db="EMBL/GenBank/DDBJ databases">
        <title>Genomic Encyclopedia of Type Strains, Phase IV (KMG-IV): sequencing the most valuable type-strain genomes for metagenomic binning, comparative biology and taxonomic classification.</title>
        <authorList>
            <person name="Goeker M."/>
        </authorList>
    </citation>
    <scope>NUCLEOTIDE SEQUENCE [LARGE SCALE GENOMIC DNA]</scope>
    <source>
        <strain evidence="7 8">DSM 102189</strain>
    </source>
</reference>
<dbReference type="HAMAP" id="MF_01007">
    <property type="entry name" value="16SrRNA_methyltr_H"/>
    <property type="match status" value="1"/>
</dbReference>
<dbReference type="GO" id="GO:0071424">
    <property type="term" value="F:rRNA (cytosine-N4-)-methyltransferase activity"/>
    <property type="evidence" value="ECO:0007669"/>
    <property type="project" value="UniProtKB-UniRule"/>
</dbReference>
<feature type="binding site" evidence="6">
    <location>
        <position position="111"/>
    </location>
    <ligand>
        <name>S-adenosyl-L-methionine</name>
        <dbReference type="ChEBI" id="CHEBI:59789"/>
    </ligand>
</feature>
<dbReference type="Pfam" id="PF01795">
    <property type="entry name" value="Methyltransf_5"/>
    <property type="match status" value="1"/>
</dbReference>
<evidence type="ECO:0000313" key="7">
    <source>
        <dbReference type="EMBL" id="MBB6227611.1"/>
    </source>
</evidence>
<comment type="similarity">
    <text evidence="1 6">Belongs to the methyltransferase superfamily. RsmH family.</text>
</comment>
<dbReference type="InterPro" id="IPR002903">
    <property type="entry name" value="RsmH"/>
</dbReference>
<dbReference type="PANTHER" id="PTHR11265">
    <property type="entry name" value="S-ADENOSYL-METHYLTRANSFERASE MRAW"/>
    <property type="match status" value="1"/>
</dbReference>
<evidence type="ECO:0000256" key="3">
    <source>
        <dbReference type="ARBA" id="ARBA00022603"/>
    </source>
</evidence>